<name>A0A8S3RHL7_MYTED</name>
<reference evidence="2" key="1">
    <citation type="submission" date="2021-03" db="EMBL/GenBank/DDBJ databases">
        <authorList>
            <person name="Bekaert M."/>
        </authorList>
    </citation>
    <scope>NUCLEOTIDE SEQUENCE</scope>
</reference>
<accession>A0A8S3RHL7</accession>
<evidence type="ECO:0000313" key="3">
    <source>
        <dbReference type="Proteomes" id="UP000683360"/>
    </source>
</evidence>
<dbReference type="AlphaFoldDB" id="A0A8S3RHL7"/>
<dbReference type="OrthoDB" id="6164520at2759"/>
<dbReference type="InterPro" id="IPR036691">
    <property type="entry name" value="Endo/exonu/phosph_ase_sf"/>
</dbReference>
<sequence>MLNLNCCGLVRKSQYPEFIKLISDHDIICLTETKTDNFDNIHIPEYTFKFKNRKSHSRVKSGGIAFGYKNEISKYIHIIETKSSLVLWAKISADFLQTDEDLVIGNVYIPPENSLYKITDALNELEQELLTLSVNYKFIMLVGDFNSRTASDIDFSNIVNSKHDIVSDSDLCYDYSNTLQELNMLSIRKSKDISKNTYGNALLDICKNNNLFILNGRVNGDKEGLFTCRSSSVVDYFICSFELLDYVVNMHVDTFSSLYSDVHCPLTLLLKFRIEQNADVTEAENNDVTSGSENIKFKKWDNEKKQDFIENIDVNKIAELENELLFLHSSVMSQNSVNKLSEHINEILLESAEKNKTVTTETTFIKWLKT</sequence>
<keyword evidence="3" id="KW-1185">Reference proteome</keyword>
<dbReference type="SUPFAM" id="SSF56219">
    <property type="entry name" value="DNase I-like"/>
    <property type="match status" value="1"/>
</dbReference>
<dbReference type="Pfam" id="PF03372">
    <property type="entry name" value="Exo_endo_phos"/>
    <property type="match status" value="1"/>
</dbReference>
<feature type="domain" description="Endonuclease/exonuclease/phosphatase" evidence="1">
    <location>
        <begin position="9"/>
        <end position="148"/>
    </location>
</feature>
<proteinExistence type="predicted"/>
<organism evidence="2 3">
    <name type="scientific">Mytilus edulis</name>
    <name type="common">Blue mussel</name>
    <dbReference type="NCBI Taxonomy" id="6550"/>
    <lineage>
        <taxon>Eukaryota</taxon>
        <taxon>Metazoa</taxon>
        <taxon>Spiralia</taxon>
        <taxon>Lophotrochozoa</taxon>
        <taxon>Mollusca</taxon>
        <taxon>Bivalvia</taxon>
        <taxon>Autobranchia</taxon>
        <taxon>Pteriomorphia</taxon>
        <taxon>Mytilida</taxon>
        <taxon>Mytiloidea</taxon>
        <taxon>Mytilidae</taxon>
        <taxon>Mytilinae</taxon>
        <taxon>Mytilus</taxon>
    </lineage>
</organism>
<comment type="caution">
    <text evidence="2">The sequence shown here is derived from an EMBL/GenBank/DDBJ whole genome shotgun (WGS) entry which is preliminary data.</text>
</comment>
<evidence type="ECO:0000313" key="2">
    <source>
        <dbReference type="EMBL" id="CAG2208143.1"/>
    </source>
</evidence>
<protein>
    <recommendedName>
        <fullName evidence="1">Endonuclease/exonuclease/phosphatase domain-containing protein</fullName>
    </recommendedName>
</protein>
<evidence type="ECO:0000259" key="1">
    <source>
        <dbReference type="Pfam" id="PF03372"/>
    </source>
</evidence>
<dbReference type="Proteomes" id="UP000683360">
    <property type="component" value="Unassembled WGS sequence"/>
</dbReference>
<dbReference type="InterPro" id="IPR005135">
    <property type="entry name" value="Endo/exonuclease/phosphatase"/>
</dbReference>
<dbReference type="GO" id="GO:0003824">
    <property type="term" value="F:catalytic activity"/>
    <property type="evidence" value="ECO:0007669"/>
    <property type="project" value="InterPro"/>
</dbReference>
<dbReference type="EMBL" id="CAJPWZ010001104">
    <property type="protein sequence ID" value="CAG2208143.1"/>
    <property type="molecule type" value="Genomic_DNA"/>
</dbReference>
<gene>
    <name evidence="2" type="ORF">MEDL_22484</name>
</gene>
<dbReference type="Gene3D" id="3.60.10.10">
    <property type="entry name" value="Endonuclease/exonuclease/phosphatase"/>
    <property type="match status" value="1"/>
</dbReference>